<evidence type="ECO:0008006" key="6">
    <source>
        <dbReference type="Google" id="ProtNLM"/>
    </source>
</evidence>
<dbReference type="EMBL" id="CAJNOK010002301">
    <property type="protein sequence ID" value="CAF0853976.1"/>
    <property type="molecule type" value="Genomic_DNA"/>
</dbReference>
<keyword evidence="5" id="KW-1185">Reference proteome</keyword>
<dbReference type="EMBL" id="CAJOBC010092903">
    <property type="protein sequence ID" value="CAF4412776.1"/>
    <property type="molecule type" value="Genomic_DNA"/>
</dbReference>
<reference evidence="2" key="1">
    <citation type="submission" date="2021-02" db="EMBL/GenBank/DDBJ databases">
        <authorList>
            <person name="Nowell W R."/>
        </authorList>
    </citation>
    <scope>NUCLEOTIDE SEQUENCE</scope>
</reference>
<comment type="caution">
    <text evidence="2">The sequence shown here is derived from an EMBL/GenBank/DDBJ whole genome shotgun (WGS) entry which is preliminary data.</text>
</comment>
<evidence type="ECO:0000313" key="1">
    <source>
        <dbReference type="EMBL" id="CAF0853976.1"/>
    </source>
</evidence>
<dbReference type="Proteomes" id="UP000681722">
    <property type="component" value="Unassembled WGS sequence"/>
</dbReference>
<accession>A0A815X3E0</accession>
<proteinExistence type="predicted"/>
<dbReference type="EMBL" id="CAJOBA010002301">
    <property type="protein sequence ID" value="CAF3639118.1"/>
    <property type="molecule type" value="Genomic_DNA"/>
</dbReference>
<evidence type="ECO:0000313" key="2">
    <source>
        <dbReference type="EMBL" id="CAF1551706.1"/>
    </source>
</evidence>
<organism evidence="2 5">
    <name type="scientific">Didymodactylos carnosus</name>
    <dbReference type="NCBI Taxonomy" id="1234261"/>
    <lineage>
        <taxon>Eukaryota</taxon>
        <taxon>Metazoa</taxon>
        <taxon>Spiralia</taxon>
        <taxon>Gnathifera</taxon>
        <taxon>Rotifera</taxon>
        <taxon>Eurotatoria</taxon>
        <taxon>Bdelloidea</taxon>
        <taxon>Philodinida</taxon>
        <taxon>Philodinidae</taxon>
        <taxon>Didymodactylos</taxon>
    </lineage>
</organism>
<dbReference type="Proteomes" id="UP000663829">
    <property type="component" value="Unassembled WGS sequence"/>
</dbReference>
<protein>
    <recommendedName>
        <fullName evidence="6">F-box domain-containing protein</fullName>
    </recommendedName>
</protein>
<evidence type="ECO:0000313" key="4">
    <source>
        <dbReference type="EMBL" id="CAF4412776.1"/>
    </source>
</evidence>
<dbReference type="Proteomes" id="UP000682733">
    <property type="component" value="Unassembled WGS sequence"/>
</dbReference>
<name>A0A815X3E0_9BILA</name>
<sequence>MVTYIEHLSDELILEIFEYVKSHILFGTFYNLNKRFNSILNDVHLSIDLKYNMSKALFDQYCHKILNHKQRCQQIFYLKLFNTSTFGQLEFFMKNCCIESFTHLRSLITINASLADLKVIASKLKYLKYLYYVSVKRLESSTSLEEEEHYIYNTIFTHKSLKKCSLLGFGSMIGRIHRDMTSALEYVSVDVHDKHDLVNLIYSLPKIKRLAVRCDSTSSNRLVLRHPFIPFGPSLRYFHLAVGEILFEEVCLLVKEFHQIQEFSFFSESSDFLNASRWQNLLSTKPFLIKFRLHVNVSNVQSSIITPLLASFHTEYWLTRKWYMACYYNEITCHLAFYSFPYRRRHIKVACFIQTATTCNNEFLAL</sequence>
<evidence type="ECO:0000313" key="3">
    <source>
        <dbReference type="EMBL" id="CAF3639118.1"/>
    </source>
</evidence>
<dbReference type="AlphaFoldDB" id="A0A815X3E0"/>
<dbReference type="EMBL" id="CAJNOQ010027214">
    <property type="protein sequence ID" value="CAF1551706.1"/>
    <property type="molecule type" value="Genomic_DNA"/>
</dbReference>
<gene>
    <name evidence="2" type="ORF">GPM918_LOCUS39241</name>
    <name evidence="1" type="ORF">OVA965_LOCUS7290</name>
    <name evidence="4" type="ORF">SRO942_LOCUS40105</name>
    <name evidence="3" type="ORF">TMI583_LOCUS7286</name>
</gene>
<evidence type="ECO:0000313" key="5">
    <source>
        <dbReference type="Proteomes" id="UP000663829"/>
    </source>
</evidence>
<dbReference type="Proteomes" id="UP000677228">
    <property type="component" value="Unassembled WGS sequence"/>
</dbReference>